<dbReference type="AlphaFoldDB" id="A0A1F6BVV2"/>
<gene>
    <name evidence="1" type="ORF">A2118_01705</name>
</gene>
<comment type="caution">
    <text evidence="1">The sequence shown here is derived from an EMBL/GenBank/DDBJ whole genome shotgun (WGS) entry which is preliminary data.</text>
</comment>
<dbReference type="EMBL" id="MFKN01000021">
    <property type="protein sequence ID" value="OGG40953.1"/>
    <property type="molecule type" value="Genomic_DNA"/>
</dbReference>
<evidence type="ECO:0000313" key="2">
    <source>
        <dbReference type="Proteomes" id="UP000179014"/>
    </source>
</evidence>
<protein>
    <submittedName>
        <fullName evidence="1">Uncharacterized protein</fullName>
    </submittedName>
</protein>
<reference evidence="1 2" key="1">
    <citation type="journal article" date="2016" name="Nat. Commun.">
        <title>Thousands of microbial genomes shed light on interconnected biogeochemical processes in an aquifer system.</title>
        <authorList>
            <person name="Anantharaman K."/>
            <person name="Brown C.T."/>
            <person name="Hug L.A."/>
            <person name="Sharon I."/>
            <person name="Castelle C.J."/>
            <person name="Probst A.J."/>
            <person name="Thomas B.C."/>
            <person name="Singh A."/>
            <person name="Wilkins M.J."/>
            <person name="Karaoz U."/>
            <person name="Brodie E.L."/>
            <person name="Williams K.H."/>
            <person name="Hubbard S.S."/>
            <person name="Banfield J.F."/>
        </authorList>
    </citation>
    <scope>NUCLEOTIDE SEQUENCE [LARGE SCALE GENOMIC DNA]</scope>
</reference>
<dbReference type="Proteomes" id="UP000179014">
    <property type="component" value="Unassembled WGS sequence"/>
</dbReference>
<organism evidence="1 2">
    <name type="scientific">Candidatus Kaiserbacteria bacterium GWA2_50_9</name>
    <dbReference type="NCBI Taxonomy" id="1798474"/>
    <lineage>
        <taxon>Bacteria</taxon>
        <taxon>Candidatus Kaiseribacteriota</taxon>
    </lineage>
</organism>
<accession>A0A1F6BVV2</accession>
<evidence type="ECO:0000313" key="1">
    <source>
        <dbReference type="EMBL" id="OGG40953.1"/>
    </source>
</evidence>
<name>A0A1F6BVV2_9BACT</name>
<sequence length="88" mass="9672">MVQSGNGRQVVRDGDSVRVQRIGDPNVVQQHLDSGEEFKIVAGLKEKAPLRRKVVGRTVGATIEITHEDVPALSTGERNKFRINAIEP</sequence>
<proteinExistence type="predicted"/>